<evidence type="ECO:0000256" key="8">
    <source>
        <dbReference type="ARBA" id="ARBA00023002"/>
    </source>
</evidence>
<dbReference type="Gene3D" id="3.30.160.60">
    <property type="entry name" value="Classic Zinc Finger"/>
    <property type="match status" value="1"/>
</dbReference>
<dbReference type="EMBL" id="JAAMPI010000845">
    <property type="protein sequence ID" value="KAF4628206.1"/>
    <property type="molecule type" value="Genomic_DNA"/>
</dbReference>
<sequence>MSSHDSNTPQFAWSRGSNLLETSGVDPLKLNASCPQRKKKMSVLFTSISPDNPVKKDDVQNLLDKLGVVLDPKEVGDFHIFLAAVHDCAAQIQQLPDYQPKPDRVRYPREGIHRPSKKEQFLGQAWAHTFLIRGTSEPGLLSGKTVCLKDVIAVADVPQLYGTDVFAPWTPTTDATVVTRALNSGADVVGTTTCENLCHSTSSFTSAQGPVDNPFGAGFSAGGSTSGGAAVVGGGLVDIAIGTDQGGSIRIPAAFCGCVGFKPTHGLVPYTGISSGDAIDDHAGPLSKNVLDTALCLDAISGYDGIDDRSVGAPAPGSMTFAKCMQAEPDRLDGFKIGVLVEGFNHPMVDPGVREVVLAAAEGFARIGATVEEVSVPGHLRGPALWTIQQRIAGAQNLLGHQHGRRGLYLTELEQGRLPWTTESFQSGFAATKNVIVNGLYLMDRFPGLYGKATNLGRQLRDSYQAVFEQYDVIIMPTAPVVAPRHGTKDSPMDALKPSIGITINTAVFNVTGHPAMSIPVGVASSQTEPQVLLPVGMQIVGGLWKEGKVLRAGYTWEKAYDWRLSFPSPGLPGLDFRPDALQNLSTVLARPHGNTPYTLSWRPTISSIRVHGPDIDGVSSPQPEKQALPWLIPPPDTKDKPYICRCGAAFARRDLLTRHERIAHEQNNSTRSSLPRQTDAEVPNYSPQSPSGRPVHASPLLTAAILPWIAEGSGMGTGYQWSQQAQSEAAAVTSRPTRPTELVESGAFRQPSQLLPPDGPDAEPSFDFFYDDPSHFQEFENFLDSVGLPAGWTPPGLGHQVETSQALQVNQERGQPNHPRLIPNESRSGSPFGSWLPSVPQDDQTLGSISDKDPRDLGFKNLKFRVSPDVRARFSASLEEFRDVAPDFILPSSHTLTRYIVSFFEGFHSHLPFLHAPTLRLADRPLELILAMCAAGAQYCFEHRNSERLFHAAKAILTAKMIGGMPGFGWSIKSVLTPSRNAWEVPPHIARSVPGATPPPGSESRGSESHDAMEAIRCLLMLMGYATWEGSELLHEAFGLQSLLIQRLRDVGLQEESEDESTSTNLSWSDWVDQESTRRTKLVSFAFIHVHSIAYNMYPALRSNEIHLRLPCSTREWNAQTLTQWQTARQDAKKPQLYFQDALSLLLTASDGNADINPIPSPLGNYILLHGLLQRMHLVRELSLTYLNQSTALPNEELNKIERALRSWASVWKQAPESSLDPSNESGPIPFTSSALLGLAYIRACLNLGPHRALETLDPLRIAVAISEAPSPTRSHCLIPALIYSSHALSIPVRLGIDHVARSQAFFWSVRHSLASLECAVLLSKWLYSLPRPHNPQSLSENENRILHWVAAIVHEAFSYLDFDDDGGSGDIDARQPYTLALAVLKLWARFFKCNIQWPFINLIGEGLEKYIEMLKCLFSNSLVGIACTVFEQDTSLYQRPRDWNFGIYWAQNGLGACLPEHLHPLVKTVQTDANFETDENNTMPIHNGQTGELLQPMPCPFGWRVRRKMWLEMLQDGVDIKWSKRLQHIETSDNIVTITFEDGTKESGNLLIGAEGAHSLTREYLLGPKEAALLPCPIVSSITISKISREASLALRALNTNHTITIHPEGLFTWTGIHDVTSEDPAEWTWMLIQSWRSDEPTGLEGDAILQDMYRRGRTYYAYPFNEVFTSIPLGTKVWHNRLSTWPTKAWNGTGLVTLAGDAAHPMTFHRGQGVNNAITDAADFLAHLQAMKEHTPEELIVAVKKYEEALVPRGKEAVLAAYKNSLLVHDWKTAQQSPLFTKVRPTCSGRTCIGTSLALRTRWQLTTPSSSLDSRCLPTTFYDRFWGLLITGTGSNGRPAVRASSIACFGFCPHLLLTTIRMRRERHSLSTGAERLQLGIRTRDRFLQPEIKRPSTSAHLSSRWDGRSTQIFNPSTTLHAVLSYAGKYVSKPEKSSASYTELQAQILPCINDRAPLLSFVSRMLNKLIGERDWSAQEVSYVLLQLPVQKSSRMLVSLDCRLVEAHRDLIVLESALLGLSLFDCLRNWDWLAWKIRPRAGARVINYFPRYPNDPTPATYSDYCRVKLMLHHPFVNCEDLLYIDGQTHPEDFYTDLNNEDDNAGSDTETDEDLGPKDGSDIDYLLADFKAFARRRPREDFTDMDLGQDIGA</sequence>
<keyword evidence="2" id="KW-0285">Flavoprotein</keyword>
<organism evidence="13 14">
    <name type="scientific">Cudoniella acicularis</name>
    <dbReference type="NCBI Taxonomy" id="354080"/>
    <lineage>
        <taxon>Eukaryota</taxon>
        <taxon>Fungi</taxon>
        <taxon>Dikarya</taxon>
        <taxon>Ascomycota</taxon>
        <taxon>Pezizomycotina</taxon>
        <taxon>Leotiomycetes</taxon>
        <taxon>Helotiales</taxon>
        <taxon>Tricladiaceae</taxon>
        <taxon>Cudoniella</taxon>
    </lineage>
</organism>
<evidence type="ECO:0000256" key="7">
    <source>
        <dbReference type="ARBA" id="ARBA00022833"/>
    </source>
</evidence>
<dbReference type="PANTHER" id="PTHR40626">
    <property type="entry name" value="MIP31509P"/>
    <property type="match status" value="1"/>
</dbReference>
<evidence type="ECO:0000256" key="10">
    <source>
        <dbReference type="PROSITE-ProRule" id="PRU00042"/>
    </source>
</evidence>
<accession>A0A8H4RGE3</accession>
<keyword evidence="5 10" id="KW-0863">Zinc-finger</keyword>
<keyword evidence="8" id="KW-0560">Oxidoreductase</keyword>
<dbReference type="Proteomes" id="UP000566819">
    <property type="component" value="Unassembled WGS sequence"/>
</dbReference>
<evidence type="ECO:0000256" key="5">
    <source>
        <dbReference type="ARBA" id="ARBA00022771"/>
    </source>
</evidence>
<keyword evidence="3" id="KW-0479">Metal-binding</keyword>
<dbReference type="InterPro" id="IPR013087">
    <property type="entry name" value="Znf_C2H2_type"/>
</dbReference>
<evidence type="ECO:0000256" key="3">
    <source>
        <dbReference type="ARBA" id="ARBA00022723"/>
    </source>
</evidence>
<dbReference type="Pfam" id="PF04082">
    <property type="entry name" value="Fungal_trans"/>
    <property type="match status" value="1"/>
</dbReference>
<dbReference type="Gene3D" id="3.50.50.60">
    <property type="entry name" value="FAD/NAD(P)-binding domain"/>
    <property type="match status" value="1"/>
</dbReference>
<dbReference type="Pfam" id="PF01494">
    <property type="entry name" value="FAD_binding_3"/>
    <property type="match status" value="1"/>
</dbReference>
<dbReference type="InterPro" id="IPR036928">
    <property type="entry name" value="AS_sf"/>
</dbReference>
<dbReference type="InterPro" id="IPR051059">
    <property type="entry name" value="VerF-like"/>
</dbReference>
<comment type="subcellular location">
    <subcellularLocation>
        <location evidence="1">Nucleus</location>
    </subcellularLocation>
</comment>
<dbReference type="GO" id="GO:0000978">
    <property type="term" value="F:RNA polymerase II cis-regulatory region sequence-specific DNA binding"/>
    <property type="evidence" value="ECO:0007669"/>
    <property type="project" value="InterPro"/>
</dbReference>
<evidence type="ECO:0000313" key="13">
    <source>
        <dbReference type="EMBL" id="KAF4628206.1"/>
    </source>
</evidence>
<keyword evidence="9" id="KW-0539">Nucleus</keyword>
<evidence type="ECO:0000259" key="12">
    <source>
        <dbReference type="PROSITE" id="PS50157"/>
    </source>
</evidence>
<feature type="region of interest" description="Disordered" evidence="11">
    <location>
        <begin position="2094"/>
        <end position="2119"/>
    </location>
</feature>
<dbReference type="InterPro" id="IPR007219">
    <property type="entry name" value="XnlR_reg_dom"/>
</dbReference>
<gene>
    <name evidence="13" type="ORF">G7Y89_g9945</name>
</gene>
<dbReference type="GO" id="GO:0008270">
    <property type="term" value="F:zinc ion binding"/>
    <property type="evidence" value="ECO:0007669"/>
    <property type="project" value="UniProtKB-KW"/>
</dbReference>
<feature type="domain" description="C2H2-type" evidence="12">
    <location>
        <begin position="643"/>
        <end position="670"/>
    </location>
</feature>
<dbReference type="GO" id="GO:0016491">
    <property type="term" value="F:oxidoreductase activity"/>
    <property type="evidence" value="ECO:0007669"/>
    <property type="project" value="UniProtKB-KW"/>
</dbReference>
<keyword evidence="7" id="KW-0862">Zinc</keyword>
<feature type="compositionally biased region" description="Acidic residues" evidence="11">
    <location>
        <begin position="2098"/>
        <end position="2113"/>
    </location>
</feature>
<dbReference type="OrthoDB" id="654211at2759"/>
<feature type="compositionally biased region" description="Polar residues" evidence="11">
    <location>
        <begin position="666"/>
        <end position="677"/>
    </location>
</feature>
<evidence type="ECO:0000313" key="14">
    <source>
        <dbReference type="Proteomes" id="UP000566819"/>
    </source>
</evidence>
<feature type="region of interest" description="Disordered" evidence="11">
    <location>
        <begin position="990"/>
        <end position="1009"/>
    </location>
</feature>
<feature type="region of interest" description="Disordered" evidence="11">
    <location>
        <begin position="663"/>
        <end position="697"/>
    </location>
</feature>
<feature type="region of interest" description="Disordered" evidence="11">
    <location>
        <begin position="731"/>
        <end position="756"/>
    </location>
</feature>
<reference evidence="13 14" key="1">
    <citation type="submission" date="2020-03" db="EMBL/GenBank/DDBJ databases">
        <title>Draft Genome Sequence of Cudoniella acicularis.</title>
        <authorList>
            <person name="Buettner E."/>
            <person name="Kellner H."/>
        </authorList>
    </citation>
    <scope>NUCLEOTIDE SEQUENCE [LARGE SCALE GENOMIC DNA]</scope>
    <source>
        <strain evidence="13 14">DSM 108380</strain>
    </source>
</reference>
<dbReference type="InterPro" id="IPR002938">
    <property type="entry name" value="FAD-bd"/>
</dbReference>
<evidence type="ECO:0000256" key="1">
    <source>
        <dbReference type="ARBA" id="ARBA00004123"/>
    </source>
</evidence>
<dbReference type="GO" id="GO:0000785">
    <property type="term" value="C:chromatin"/>
    <property type="evidence" value="ECO:0007669"/>
    <property type="project" value="TreeGrafter"/>
</dbReference>
<proteinExistence type="predicted"/>
<name>A0A8H4RGE3_9HELO</name>
<dbReference type="GO" id="GO:0000981">
    <property type="term" value="F:DNA-binding transcription factor activity, RNA polymerase II-specific"/>
    <property type="evidence" value="ECO:0007669"/>
    <property type="project" value="InterPro"/>
</dbReference>
<dbReference type="Pfam" id="PF01425">
    <property type="entry name" value="Amidase"/>
    <property type="match status" value="1"/>
</dbReference>
<evidence type="ECO:0000256" key="6">
    <source>
        <dbReference type="ARBA" id="ARBA00022827"/>
    </source>
</evidence>
<dbReference type="PANTHER" id="PTHR40626:SF10">
    <property type="entry name" value="C2H2-TYPE DOMAIN-CONTAINING PROTEIN"/>
    <property type="match status" value="1"/>
</dbReference>
<feature type="compositionally biased region" description="Polar residues" evidence="11">
    <location>
        <begin position="803"/>
        <end position="815"/>
    </location>
</feature>
<dbReference type="SUPFAM" id="SSF51905">
    <property type="entry name" value="FAD/NAD(P)-binding domain"/>
    <property type="match status" value="1"/>
</dbReference>
<dbReference type="InterPro" id="IPR023631">
    <property type="entry name" value="Amidase_dom"/>
</dbReference>
<evidence type="ECO:0000256" key="4">
    <source>
        <dbReference type="ARBA" id="ARBA00022737"/>
    </source>
</evidence>
<dbReference type="GO" id="GO:0071949">
    <property type="term" value="F:FAD binding"/>
    <property type="evidence" value="ECO:0007669"/>
    <property type="project" value="InterPro"/>
</dbReference>
<dbReference type="GO" id="GO:0006351">
    <property type="term" value="P:DNA-templated transcription"/>
    <property type="evidence" value="ECO:0007669"/>
    <property type="project" value="InterPro"/>
</dbReference>
<dbReference type="GO" id="GO:0005634">
    <property type="term" value="C:nucleus"/>
    <property type="evidence" value="ECO:0007669"/>
    <property type="project" value="UniProtKB-SubCell"/>
</dbReference>
<evidence type="ECO:0000256" key="9">
    <source>
        <dbReference type="ARBA" id="ARBA00023242"/>
    </source>
</evidence>
<feature type="region of interest" description="Disordered" evidence="11">
    <location>
        <begin position="803"/>
        <end position="838"/>
    </location>
</feature>
<dbReference type="CDD" id="cd12148">
    <property type="entry name" value="fungal_TF_MHR"/>
    <property type="match status" value="1"/>
</dbReference>
<evidence type="ECO:0000256" key="11">
    <source>
        <dbReference type="SAM" id="MobiDB-lite"/>
    </source>
</evidence>
<evidence type="ECO:0000256" key="2">
    <source>
        <dbReference type="ARBA" id="ARBA00022630"/>
    </source>
</evidence>
<dbReference type="PROSITE" id="PS50157">
    <property type="entry name" value="ZINC_FINGER_C2H2_2"/>
    <property type="match status" value="1"/>
</dbReference>
<dbReference type="Gene3D" id="3.90.1300.10">
    <property type="entry name" value="Amidase signature (AS) domain"/>
    <property type="match status" value="1"/>
</dbReference>
<comment type="caution">
    <text evidence="13">The sequence shown here is derived from an EMBL/GenBank/DDBJ whole genome shotgun (WGS) entry which is preliminary data.</text>
</comment>
<dbReference type="SUPFAM" id="SSF75304">
    <property type="entry name" value="Amidase signature (AS) enzymes"/>
    <property type="match status" value="1"/>
</dbReference>
<protein>
    <recommendedName>
        <fullName evidence="12">C2H2-type domain-containing protein</fullName>
    </recommendedName>
</protein>
<keyword evidence="14" id="KW-1185">Reference proteome</keyword>
<keyword evidence="6" id="KW-0274">FAD</keyword>
<dbReference type="InterPro" id="IPR036188">
    <property type="entry name" value="FAD/NAD-bd_sf"/>
</dbReference>
<keyword evidence="4" id="KW-0677">Repeat</keyword>